<gene>
    <name evidence="1" type="ORF">SPSK_10151</name>
</gene>
<evidence type="ECO:0000313" key="1">
    <source>
        <dbReference type="EMBL" id="KJR85465.1"/>
    </source>
</evidence>
<reference evidence="1 2" key="2">
    <citation type="journal article" date="2015" name="Eukaryot. Cell">
        <title>Asexual propagation of a virulent clone complex in a human and feline outbreak of sporotrichosis.</title>
        <authorList>
            <person name="Teixeira Mde M."/>
            <person name="Rodrigues A.M."/>
            <person name="Tsui C.K."/>
            <person name="de Almeida L.G."/>
            <person name="Van Diepeningen A.D."/>
            <person name="van den Ende B.G."/>
            <person name="Fernandes G.F."/>
            <person name="Kano R."/>
            <person name="Hamelin R.C."/>
            <person name="Lopes-Bezerra L.M."/>
            <person name="Vasconcelos A.T."/>
            <person name="de Hoog S."/>
            <person name="de Camargo Z.P."/>
            <person name="Felipe M.S."/>
        </authorList>
    </citation>
    <scope>NUCLEOTIDE SEQUENCE [LARGE SCALE GENOMIC DNA]</scope>
    <source>
        <strain evidence="1 2">1099-18</strain>
    </source>
</reference>
<reference evidence="1 2" key="1">
    <citation type="journal article" date="2014" name="BMC Genomics">
        <title>Comparative genomics of the major fungal agents of human and animal Sporotrichosis: Sporothrix schenckii and Sporothrix brasiliensis.</title>
        <authorList>
            <person name="Teixeira M.M."/>
            <person name="de Almeida L.G."/>
            <person name="Kubitschek-Barreira P."/>
            <person name="Alves F.L."/>
            <person name="Kioshima E.S."/>
            <person name="Abadio A.K."/>
            <person name="Fernandes L."/>
            <person name="Derengowski L.S."/>
            <person name="Ferreira K.S."/>
            <person name="Souza R.C."/>
            <person name="Ruiz J.C."/>
            <person name="de Andrade N.C."/>
            <person name="Paes H.C."/>
            <person name="Nicola A.M."/>
            <person name="Albuquerque P."/>
            <person name="Gerber A.L."/>
            <person name="Martins V.P."/>
            <person name="Peconick L.D."/>
            <person name="Neto A.V."/>
            <person name="Chaucanez C.B."/>
            <person name="Silva P.A."/>
            <person name="Cunha O.L."/>
            <person name="de Oliveira F.F."/>
            <person name="dos Santos T.C."/>
            <person name="Barros A.L."/>
            <person name="Soares M.A."/>
            <person name="de Oliveira L.M."/>
            <person name="Marini M.M."/>
            <person name="Villalobos-Duno H."/>
            <person name="Cunha M.M."/>
            <person name="de Hoog S."/>
            <person name="da Silveira J.F."/>
            <person name="Henrissat B."/>
            <person name="Nino-Vega G.A."/>
            <person name="Cisalpino P.S."/>
            <person name="Mora-Montes H.M."/>
            <person name="Almeida S.R."/>
            <person name="Stajich J.E."/>
            <person name="Lopes-Bezerra L.M."/>
            <person name="Vasconcelos A.T."/>
            <person name="Felipe M.S."/>
        </authorList>
    </citation>
    <scope>NUCLEOTIDE SEQUENCE [LARGE SCALE GENOMIC DNA]</scope>
    <source>
        <strain evidence="1 2">1099-18</strain>
    </source>
</reference>
<name>A0A0F2M9J2_SPOSC</name>
<protein>
    <submittedName>
        <fullName evidence="1">Uncharacterized protein</fullName>
    </submittedName>
</protein>
<dbReference type="AlphaFoldDB" id="A0A0F2M9J2"/>
<organism evidence="1 2">
    <name type="scientific">Sporothrix schenckii 1099-18</name>
    <dbReference type="NCBI Taxonomy" id="1397361"/>
    <lineage>
        <taxon>Eukaryota</taxon>
        <taxon>Fungi</taxon>
        <taxon>Dikarya</taxon>
        <taxon>Ascomycota</taxon>
        <taxon>Pezizomycotina</taxon>
        <taxon>Sordariomycetes</taxon>
        <taxon>Sordariomycetidae</taxon>
        <taxon>Ophiostomatales</taxon>
        <taxon>Ophiostomataceae</taxon>
        <taxon>Sporothrix</taxon>
    </lineage>
</organism>
<evidence type="ECO:0000313" key="2">
    <source>
        <dbReference type="Proteomes" id="UP000033710"/>
    </source>
</evidence>
<dbReference type="KEGG" id="ssck:SPSK_10151"/>
<accession>A0A0F2M9J2</accession>
<dbReference type="GeneID" id="27671980"/>
<dbReference type="RefSeq" id="XP_016588141.1">
    <property type="nucleotide sequence ID" value="XM_016736703.1"/>
</dbReference>
<dbReference type="EMBL" id="AXCR01000007">
    <property type="protein sequence ID" value="KJR85465.1"/>
    <property type="molecule type" value="Genomic_DNA"/>
</dbReference>
<dbReference type="Proteomes" id="UP000033710">
    <property type="component" value="Unassembled WGS sequence"/>
</dbReference>
<sequence>MALAANKNWVHQASLLWDDYTSHRYFGGTQVIQQHKRLWKVPLPLYSVKVNTAQSRALQKLRNFTWRSTGWASWEGAPGEVDDGAAAGSD</sequence>
<proteinExistence type="predicted"/>
<dbReference type="VEuPathDB" id="FungiDB:SPSK_10151"/>
<comment type="caution">
    <text evidence="1">The sequence shown here is derived from an EMBL/GenBank/DDBJ whole genome shotgun (WGS) entry which is preliminary data.</text>
</comment>